<dbReference type="EMBL" id="UINC01004740">
    <property type="protein sequence ID" value="SVA16527.1"/>
    <property type="molecule type" value="Genomic_DNA"/>
</dbReference>
<protein>
    <recommendedName>
        <fullName evidence="2">VWA domain-containing protein</fullName>
    </recommendedName>
</protein>
<dbReference type="AlphaFoldDB" id="A0A381TP12"/>
<evidence type="ECO:0008006" key="2">
    <source>
        <dbReference type="Google" id="ProtNLM"/>
    </source>
</evidence>
<name>A0A381TP12_9ZZZZ</name>
<evidence type="ECO:0000313" key="1">
    <source>
        <dbReference type="EMBL" id="SVA16527.1"/>
    </source>
</evidence>
<dbReference type="NCBIfam" id="TIGR03436">
    <property type="entry name" value="acidobact_VWFA"/>
    <property type="match status" value="1"/>
</dbReference>
<accession>A0A381TP12</accession>
<gene>
    <name evidence="1" type="ORF">METZ01_LOCUS69381</name>
</gene>
<reference evidence="1" key="1">
    <citation type="submission" date="2018-05" db="EMBL/GenBank/DDBJ databases">
        <authorList>
            <person name="Lanie J.A."/>
            <person name="Ng W.-L."/>
            <person name="Kazmierczak K.M."/>
            <person name="Andrzejewski T.M."/>
            <person name="Davidsen T.M."/>
            <person name="Wayne K.J."/>
            <person name="Tettelin H."/>
            <person name="Glass J.I."/>
            <person name="Rusch D."/>
            <person name="Podicherti R."/>
            <person name="Tsui H.-C.T."/>
            <person name="Winkler M.E."/>
        </authorList>
    </citation>
    <scope>NUCLEOTIDE SEQUENCE</scope>
</reference>
<proteinExistence type="predicted"/>
<sequence>MTPSPIPTAGRLWTTFALLAMVVGYAEQQRFEATVSRVRVDVIVQDSEGDFVDDLTVDDFRIFEDGNEQPILSVQMVDLPAGMLFDRSRSVTTSIPTDLVSNTDPSSGTPSERSGDFGAMVFVVDFQNLDFRNKLRFTEAWEDLIAQSDGLQIPRAVYLIDQVGRLEELAPLTQDPETLLTAAEEVSNRSSVRKSLRDERIEESGAIDAMLRRYRDRDNAIYTYELLTQFAEGLSARPGRTALIWVSTGISLMYGDAYQNSSRRDTRSDDAGSPNPMILARQEAFHRAANSANVSVYTLDPTPKIEQVAGIADARFGPIGEDGVTPLGASNQMSYELDAIRNSLRQAAAETGGKAFIGWADLTDVLRDIEADTGRYYLLTYAAPQPEGDGEYHDIRVEVLREDVDVRARDGYYYYLADDRRSRFVSAALSLPGTVADLPLKAQATRSWSANGVASVMVSIALNAEEVGLSVDEEGIYAGIEVHAAVLDDRLETKEEHHGGLQRRLRRSPAMQLNALAGLPQINSLPRGELLVYRMEWMLPPDEYDIRVMVLDETTGRVGSARMLVEIPENELVEWHTSDLLLIETDGANIARPVVNGRIPARRVVSAFLEVYNGVTPSVSGYIQAINSPESALTDGVEIFYTPLDGDPDGIHRGAFILPPLSPGTFQLRLDIDDPGAAQRASLETTIEVLPAPAQR</sequence>
<dbReference type="InterPro" id="IPR017802">
    <property type="entry name" value="VWFA-rel_acidobac-type"/>
</dbReference>
<organism evidence="1">
    <name type="scientific">marine metagenome</name>
    <dbReference type="NCBI Taxonomy" id="408172"/>
    <lineage>
        <taxon>unclassified sequences</taxon>
        <taxon>metagenomes</taxon>
        <taxon>ecological metagenomes</taxon>
    </lineage>
</organism>